<proteinExistence type="predicted"/>
<reference evidence="1 2" key="1">
    <citation type="submission" date="2018-08" db="EMBL/GenBank/DDBJ databases">
        <title>Genomic Encyclopedia of Archaeal and Bacterial Type Strains, Phase II (KMG-II): from individual species to whole genera.</title>
        <authorList>
            <person name="Goeker M."/>
        </authorList>
    </citation>
    <scope>NUCLEOTIDE SEQUENCE [LARGE SCALE GENOMIC DNA]</scope>
    <source>
        <strain evidence="1 2">DSM 45791</strain>
    </source>
</reference>
<sequence>MVTSAGVFRVTWWDGVGQPDAFVVAYAARASFSWLRLADVVVLPPQPTVALAEETTATALAQLSGCSLVAANAVEQHHVLLWRDGRRLVTTSAVDVLWCCVAEYASQVSGSRAIRSASRSAFGSSCSANTARARR</sequence>
<keyword evidence="2" id="KW-1185">Reference proteome</keyword>
<accession>A0A3E0GZJ7</accession>
<dbReference type="AlphaFoldDB" id="A0A3E0GZJ7"/>
<evidence type="ECO:0000313" key="1">
    <source>
        <dbReference type="EMBL" id="REH35287.1"/>
    </source>
</evidence>
<dbReference type="Proteomes" id="UP000256269">
    <property type="component" value="Unassembled WGS sequence"/>
</dbReference>
<evidence type="ECO:0000313" key="2">
    <source>
        <dbReference type="Proteomes" id="UP000256269"/>
    </source>
</evidence>
<name>A0A3E0GZJ7_9PSEU</name>
<organism evidence="1 2">
    <name type="scientific">Kutzneria buriramensis</name>
    <dbReference type="NCBI Taxonomy" id="1045776"/>
    <lineage>
        <taxon>Bacteria</taxon>
        <taxon>Bacillati</taxon>
        <taxon>Actinomycetota</taxon>
        <taxon>Actinomycetes</taxon>
        <taxon>Pseudonocardiales</taxon>
        <taxon>Pseudonocardiaceae</taxon>
        <taxon>Kutzneria</taxon>
    </lineage>
</organism>
<dbReference type="EMBL" id="QUNO01000018">
    <property type="protein sequence ID" value="REH35287.1"/>
    <property type="molecule type" value="Genomic_DNA"/>
</dbReference>
<comment type="caution">
    <text evidence="1">The sequence shown here is derived from an EMBL/GenBank/DDBJ whole genome shotgun (WGS) entry which is preliminary data.</text>
</comment>
<gene>
    <name evidence="1" type="ORF">BCF44_118147</name>
</gene>
<protein>
    <submittedName>
        <fullName evidence="1">Uncharacterized protein</fullName>
    </submittedName>
</protein>